<feature type="non-terminal residue" evidence="1">
    <location>
        <position position="77"/>
    </location>
</feature>
<gene>
    <name evidence="1" type="ORF">SCALOS_LOCUS10297</name>
</gene>
<accession>A0ACA9P6X6</accession>
<dbReference type="Proteomes" id="UP000789860">
    <property type="component" value="Unassembled WGS sequence"/>
</dbReference>
<proteinExistence type="predicted"/>
<evidence type="ECO:0000313" key="2">
    <source>
        <dbReference type="Proteomes" id="UP000789860"/>
    </source>
</evidence>
<organism evidence="1 2">
    <name type="scientific">Scutellospora calospora</name>
    <dbReference type="NCBI Taxonomy" id="85575"/>
    <lineage>
        <taxon>Eukaryota</taxon>
        <taxon>Fungi</taxon>
        <taxon>Fungi incertae sedis</taxon>
        <taxon>Mucoromycota</taxon>
        <taxon>Glomeromycotina</taxon>
        <taxon>Glomeromycetes</taxon>
        <taxon>Diversisporales</taxon>
        <taxon>Gigasporaceae</taxon>
        <taxon>Scutellospora</taxon>
    </lineage>
</organism>
<reference evidence="1" key="1">
    <citation type="submission" date="2021-06" db="EMBL/GenBank/DDBJ databases">
        <authorList>
            <person name="Kallberg Y."/>
            <person name="Tangrot J."/>
            <person name="Rosling A."/>
        </authorList>
    </citation>
    <scope>NUCLEOTIDE SEQUENCE</scope>
    <source>
        <strain evidence="1">AU212A</strain>
    </source>
</reference>
<evidence type="ECO:0000313" key="1">
    <source>
        <dbReference type="EMBL" id="CAG8695439.1"/>
    </source>
</evidence>
<name>A0ACA9P6X6_9GLOM</name>
<feature type="non-terminal residue" evidence="1">
    <location>
        <position position="1"/>
    </location>
</feature>
<protein>
    <submittedName>
        <fullName evidence="1">4424_t:CDS:1</fullName>
    </submittedName>
</protein>
<dbReference type="EMBL" id="CAJVPM010037424">
    <property type="protein sequence ID" value="CAG8695439.1"/>
    <property type="molecule type" value="Genomic_DNA"/>
</dbReference>
<sequence length="77" mass="8954">EEQLDNDNINSNTKCHRTVTYTELDLTLKEFVKVLANSLEILQDALNFSPSWLYKFKNQNDIHLRKLQEEATSADVV</sequence>
<comment type="caution">
    <text evidence="1">The sequence shown here is derived from an EMBL/GenBank/DDBJ whole genome shotgun (WGS) entry which is preliminary data.</text>
</comment>
<keyword evidence="2" id="KW-1185">Reference proteome</keyword>